<dbReference type="OrthoDB" id="9794429at2"/>
<comment type="caution">
    <text evidence="5">The sequence shown here is derived from an EMBL/GenBank/DDBJ whole genome shotgun (WGS) entry which is preliminary data.</text>
</comment>
<keyword evidence="2" id="KW-0501">Molybdenum cofactor biosynthesis</keyword>
<dbReference type="PANTHER" id="PTHR43764:SF1">
    <property type="entry name" value="MOLYBDOPTERIN MOLYBDOTRANSFERASE"/>
    <property type="match status" value="1"/>
</dbReference>
<evidence type="ECO:0000256" key="2">
    <source>
        <dbReference type="ARBA" id="ARBA00023150"/>
    </source>
</evidence>
<organism evidence="5 6">
    <name type="scientific">Pseudoclavibacter caeni</name>
    <dbReference type="NCBI Taxonomy" id="908846"/>
    <lineage>
        <taxon>Bacteria</taxon>
        <taxon>Bacillati</taxon>
        <taxon>Actinomycetota</taxon>
        <taxon>Actinomycetes</taxon>
        <taxon>Micrococcales</taxon>
        <taxon>Microbacteriaceae</taxon>
        <taxon>Pseudoclavibacter</taxon>
    </lineage>
</organism>
<dbReference type="AlphaFoldDB" id="A0A7C8BSK0"/>
<evidence type="ECO:0000256" key="3">
    <source>
        <dbReference type="SAM" id="MobiDB-lite"/>
    </source>
</evidence>
<dbReference type="InterPro" id="IPR036563">
    <property type="entry name" value="MoaE_sf"/>
</dbReference>
<keyword evidence="6" id="KW-1185">Reference proteome</keyword>
<feature type="region of interest" description="Disordered" evidence="3">
    <location>
        <begin position="345"/>
        <end position="367"/>
    </location>
</feature>
<evidence type="ECO:0000256" key="1">
    <source>
        <dbReference type="ARBA" id="ARBA00005046"/>
    </source>
</evidence>
<dbReference type="SUPFAM" id="SSF54690">
    <property type="entry name" value="Molybdopterin synthase subunit MoaE"/>
    <property type="match status" value="1"/>
</dbReference>
<comment type="pathway">
    <text evidence="1">Cofactor biosynthesis; molybdopterin biosynthesis.</text>
</comment>
<dbReference type="Pfam" id="PF00994">
    <property type="entry name" value="MoCF_biosynth"/>
    <property type="match status" value="1"/>
</dbReference>
<dbReference type="InterPro" id="IPR051920">
    <property type="entry name" value="MPT_Adenylyltrnsfr/MoaC-Rel"/>
</dbReference>
<dbReference type="InterPro" id="IPR001453">
    <property type="entry name" value="MoaB/Mog_dom"/>
</dbReference>
<feature type="domain" description="MoaB/Mog" evidence="4">
    <location>
        <begin position="6"/>
        <end position="147"/>
    </location>
</feature>
<dbReference type="SMART" id="SM00852">
    <property type="entry name" value="MoCF_biosynth"/>
    <property type="match status" value="1"/>
</dbReference>
<sequence length="367" mass="36273">MTRAARIVIASTRAAAGTRADATGPVIAAWARAHDLDPQVAVVADGAPVGRAIAQALQDAPALVVTSGGTGIGPGDHTPEETLPLLDRALPGVAEALRAEGMRHTPLAALGRGVAGVAGHTLVVNLPGSPRGVAEGLGVLDGLLDHVLDQLAGGDHAPVPGAGDAACGGHAPVPGAGWNPPCRPAAPPPAAGPGEDGRATADARAVTAAVGPAPITAADREALADAVRADDCGALVTFTGVVRDHDAGRAVRAIEYVAHPAAAALLRGALAAALAEAGEPAARIAARHRTGRLDVGEAAVHLVVAAPHRAAAFAACAAAIDRIKADVPIWKRQLMAAGDAVWSGMSGPGTAPREALDRPGDGADSER</sequence>
<dbReference type="CDD" id="cd00886">
    <property type="entry name" value="MogA_MoaB"/>
    <property type="match status" value="1"/>
</dbReference>
<dbReference type="PANTHER" id="PTHR43764">
    <property type="entry name" value="MOLYBDENUM COFACTOR BIOSYNTHESIS"/>
    <property type="match status" value="1"/>
</dbReference>
<evidence type="ECO:0000259" key="4">
    <source>
        <dbReference type="SMART" id="SM00852"/>
    </source>
</evidence>
<evidence type="ECO:0000313" key="6">
    <source>
        <dbReference type="Proteomes" id="UP000481339"/>
    </source>
</evidence>
<dbReference type="EMBL" id="WBKA01000001">
    <property type="protein sequence ID" value="KAB1633768.1"/>
    <property type="molecule type" value="Genomic_DNA"/>
</dbReference>
<protein>
    <submittedName>
        <fullName evidence="5">Molybdenum cofactor biosynthesis protein MoaB</fullName>
    </submittedName>
</protein>
<gene>
    <name evidence="5" type="ORF">F8O02_02300</name>
</gene>
<dbReference type="Pfam" id="PF02391">
    <property type="entry name" value="MoaE"/>
    <property type="match status" value="1"/>
</dbReference>
<feature type="region of interest" description="Disordered" evidence="3">
    <location>
        <begin position="179"/>
        <end position="201"/>
    </location>
</feature>
<dbReference type="InterPro" id="IPR036425">
    <property type="entry name" value="MoaB/Mog-like_dom_sf"/>
</dbReference>
<reference evidence="5 6" key="1">
    <citation type="submission" date="2019-09" db="EMBL/GenBank/DDBJ databases">
        <title>Phylogeny of genus Pseudoclavibacter and closely related genus.</title>
        <authorList>
            <person name="Li Y."/>
        </authorList>
    </citation>
    <scope>NUCLEOTIDE SEQUENCE [LARGE SCALE GENOMIC DNA]</scope>
    <source>
        <strain evidence="5 6">JCM 16921</strain>
    </source>
</reference>
<feature type="compositionally biased region" description="Pro residues" evidence="3">
    <location>
        <begin position="181"/>
        <end position="191"/>
    </location>
</feature>
<dbReference type="Proteomes" id="UP000481339">
    <property type="component" value="Unassembled WGS sequence"/>
</dbReference>
<name>A0A7C8BSK0_9MICO</name>
<dbReference type="Gene3D" id="3.40.980.10">
    <property type="entry name" value="MoaB/Mog-like domain"/>
    <property type="match status" value="1"/>
</dbReference>
<feature type="compositionally biased region" description="Basic and acidic residues" evidence="3">
    <location>
        <begin position="354"/>
        <end position="367"/>
    </location>
</feature>
<proteinExistence type="predicted"/>
<dbReference type="SUPFAM" id="SSF53218">
    <property type="entry name" value="Molybdenum cofactor biosynthesis proteins"/>
    <property type="match status" value="1"/>
</dbReference>
<accession>A0A7C8BSK0</accession>
<dbReference type="InterPro" id="IPR003448">
    <property type="entry name" value="Mopterin_biosynth_MoaE"/>
</dbReference>
<evidence type="ECO:0000313" key="5">
    <source>
        <dbReference type="EMBL" id="KAB1633768.1"/>
    </source>
</evidence>
<dbReference type="Gene3D" id="3.90.1170.40">
    <property type="entry name" value="Molybdopterin biosynthesis MoaE subunit"/>
    <property type="match status" value="1"/>
</dbReference>
<dbReference type="RefSeq" id="WP_158035605.1">
    <property type="nucleotide sequence ID" value="NZ_BAAAZV010000018.1"/>
</dbReference>
<dbReference type="GO" id="GO:0006777">
    <property type="term" value="P:Mo-molybdopterin cofactor biosynthetic process"/>
    <property type="evidence" value="ECO:0007669"/>
    <property type="project" value="UniProtKB-KW"/>
</dbReference>